<dbReference type="GO" id="GO:0005886">
    <property type="term" value="C:plasma membrane"/>
    <property type="evidence" value="ECO:0007669"/>
    <property type="project" value="UniProtKB-SubCell"/>
</dbReference>
<dbReference type="Proteomes" id="UP000278006">
    <property type="component" value="Unassembled WGS sequence"/>
</dbReference>
<dbReference type="RefSeq" id="WP_122228226.1">
    <property type="nucleotide sequence ID" value="NZ_RDQO01000002.1"/>
</dbReference>
<keyword evidence="4 9" id="KW-0812">Transmembrane</keyword>
<protein>
    <submittedName>
        <fullName evidence="10">Branched-chain amino acid ABC transporter permease</fullName>
    </submittedName>
</protein>
<accession>A0A3M6QUQ6</accession>
<evidence type="ECO:0000256" key="1">
    <source>
        <dbReference type="ARBA" id="ARBA00004651"/>
    </source>
</evidence>
<keyword evidence="7 9" id="KW-0472">Membrane</keyword>
<dbReference type="GO" id="GO:0006865">
    <property type="term" value="P:amino acid transport"/>
    <property type="evidence" value="ECO:0007669"/>
    <property type="project" value="UniProtKB-KW"/>
</dbReference>
<keyword evidence="5" id="KW-0029">Amino-acid transport</keyword>
<evidence type="ECO:0000256" key="4">
    <source>
        <dbReference type="ARBA" id="ARBA00022692"/>
    </source>
</evidence>
<dbReference type="AlphaFoldDB" id="A0A3M6QUQ6"/>
<feature type="transmembrane region" description="Helical" evidence="9">
    <location>
        <begin position="199"/>
        <end position="220"/>
    </location>
</feature>
<evidence type="ECO:0000256" key="3">
    <source>
        <dbReference type="ARBA" id="ARBA00022475"/>
    </source>
</evidence>
<gene>
    <name evidence="10" type="ORF">D8I35_08850</name>
</gene>
<evidence type="ECO:0000313" key="10">
    <source>
        <dbReference type="EMBL" id="RMX06611.1"/>
    </source>
</evidence>
<dbReference type="CDD" id="cd06582">
    <property type="entry name" value="TM_PBP1_LivH_like"/>
    <property type="match status" value="1"/>
</dbReference>
<evidence type="ECO:0000256" key="8">
    <source>
        <dbReference type="ARBA" id="ARBA00037998"/>
    </source>
</evidence>
<dbReference type="PANTHER" id="PTHR11795:SF445">
    <property type="entry name" value="AMINO ACID ABC TRANSPORTER PERMEASE PROTEIN"/>
    <property type="match status" value="1"/>
</dbReference>
<feature type="transmembrane region" description="Helical" evidence="9">
    <location>
        <begin position="70"/>
        <end position="92"/>
    </location>
</feature>
<dbReference type="GO" id="GO:0022857">
    <property type="term" value="F:transmembrane transporter activity"/>
    <property type="evidence" value="ECO:0007669"/>
    <property type="project" value="InterPro"/>
</dbReference>
<feature type="transmembrane region" description="Helical" evidence="9">
    <location>
        <begin position="253"/>
        <end position="273"/>
    </location>
</feature>
<reference evidence="10 11" key="1">
    <citation type="submission" date="2018-10" db="EMBL/GenBank/DDBJ databases">
        <title>Draft genome of Cortibacter populi DSM10536.</title>
        <authorList>
            <person name="Bernier A.-M."/>
            <person name="Bernard K."/>
        </authorList>
    </citation>
    <scope>NUCLEOTIDE SEQUENCE [LARGE SCALE GENOMIC DNA]</scope>
    <source>
        <strain evidence="10 11">DSM 105136</strain>
    </source>
</reference>
<dbReference type="InterPro" id="IPR001851">
    <property type="entry name" value="ABC_transp_permease"/>
</dbReference>
<feature type="transmembrane region" description="Helical" evidence="9">
    <location>
        <begin position="44"/>
        <end position="64"/>
    </location>
</feature>
<dbReference type="OrthoDB" id="9807115at2"/>
<feature type="transmembrane region" description="Helical" evidence="9">
    <location>
        <begin position="279"/>
        <end position="297"/>
    </location>
</feature>
<keyword evidence="6 9" id="KW-1133">Transmembrane helix</keyword>
<comment type="caution">
    <text evidence="10">The sequence shown here is derived from an EMBL/GenBank/DDBJ whole genome shotgun (WGS) entry which is preliminary data.</text>
</comment>
<sequence length="305" mass="31986">MELSFAFQYLVNFLMLGLIYSIVAVGFSLYFGVVDVVQFAHGDVLTLGGYAGLAGILLATAAGASGLGLVLAMVGLAVIATGAAGALIGRYLVLPLRQAPHINVLLITLMTGTAIREALRLFVPGGSNPNPFPMVLPDRLIGLAGASIRMSSIIMLVVGAAAIAGTYFLLNHTRLGLAVRGVAQDEETARFMGINFKRVVILTFVLGSSLGALAGIMSGLYYRQVIYNMGVMLGVIGFCCAVVGGLGSLLGAVIGGFLFAGLQTFATVALPIPSAYKDVFAFTMMIFIIAIRPTGLLRERFQERV</sequence>
<feature type="transmembrane region" description="Helical" evidence="9">
    <location>
        <begin position="143"/>
        <end position="170"/>
    </location>
</feature>
<evidence type="ECO:0000256" key="6">
    <source>
        <dbReference type="ARBA" id="ARBA00022989"/>
    </source>
</evidence>
<evidence type="ECO:0000313" key="11">
    <source>
        <dbReference type="Proteomes" id="UP000278006"/>
    </source>
</evidence>
<keyword evidence="3" id="KW-1003">Cell membrane</keyword>
<keyword evidence="11" id="KW-1185">Reference proteome</keyword>
<keyword evidence="2" id="KW-0813">Transport</keyword>
<dbReference type="EMBL" id="RDQO01000002">
    <property type="protein sequence ID" value="RMX06611.1"/>
    <property type="molecule type" value="Genomic_DNA"/>
</dbReference>
<evidence type="ECO:0000256" key="7">
    <source>
        <dbReference type="ARBA" id="ARBA00023136"/>
    </source>
</evidence>
<evidence type="ECO:0000256" key="2">
    <source>
        <dbReference type="ARBA" id="ARBA00022448"/>
    </source>
</evidence>
<dbReference type="PANTHER" id="PTHR11795">
    <property type="entry name" value="BRANCHED-CHAIN AMINO ACID TRANSPORT SYSTEM PERMEASE PROTEIN LIVH"/>
    <property type="match status" value="1"/>
</dbReference>
<feature type="transmembrane region" description="Helical" evidence="9">
    <location>
        <begin position="104"/>
        <end position="123"/>
    </location>
</feature>
<organism evidence="10 11">
    <name type="scientific">Corticibacter populi</name>
    <dbReference type="NCBI Taxonomy" id="1550736"/>
    <lineage>
        <taxon>Bacteria</taxon>
        <taxon>Pseudomonadati</taxon>
        <taxon>Pseudomonadota</taxon>
        <taxon>Betaproteobacteria</taxon>
        <taxon>Burkholderiales</taxon>
        <taxon>Comamonadaceae</taxon>
        <taxon>Corticibacter</taxon>
    </lineage>
</organism>
<proteinExistence type="inferred from homology"/>
<dbReference type="Pfam" id="PF02653">
    <property type="entry name" value="BPD_transp_2"/>
    <property type="match status" value="1"/>
</dbReference>
<feature type="transmembrane region" description="Helical" evidence="9">
    <location>
        <begin position="226"/>
        <end position="246"/>
    </location>
</feature>
<comment type="similarity">
    <text evidence="8">Belongs to the binding-protein-dependent transport system permease family. LivHM subfamily.</text>
</comment>
<name>A0A3M6QUQ6_9BURK</name>
<feature type="transmembrane region" description="Helical" evidence="9">
    <location>
        <begin position="6"/>
        <end position="32"/>
    </location>
</feature>
<evidence type="ECO:0000256" key="9">
    <source>
        <dbReference type="SAM" id="Phobius"/>
    </source>
</evidence>
<comment type="subcellular location">
    <subcellularLocation>
        <location evidence="1">Cell membrane</location>
        <topology evidence="1">Multi-pass membrane protein</topology>
    </subcellularLocation>
</comment>
<dbReference type="InterPro" id="IPR052157">
    <property type="entry name" value="BCAA_transport_permease"/>
</dbReference>
<evidence type="ECO:0000256" key="5">
    <source>
        <dbReference type="ARBA" id="ARBA00022970"/>
    </source>
</evidence>